<proteinExistence type="predicted"/>
<keyword evidence="2" id="KW-1185">Reference proteome</keyword>
<dbReference type="EMBL" id="LWCA01000228">
    <property type="protein sequence ID" value="OAF69803.1"/>
    <property type="molecule type" value="Genomic_DNA"/>
</dbReference>
<comment type="caution">
    <text evidence="1">The sequence shown here is derived from an EMBL/GenBank/DDBJ whole genome shotgun (WGS) entry which is preliminary data.</text>
</comment>
<gene>
    <name evidence="1" type="ORF">A3Q56_02462</name>
</gene>
<name>A0A177B839_9BILA</name>
<dbReference type="Proteomes" id="UP000078046">
    <property type="component" value="Unassembled WGS sequence"/>
</dbReference>
<accession>A0A177B839</accession>
<evidence type="ECO:0000313" key="2">
    <source>
        <dbReference type="Proteomes" id="UP000078046"/>
    </source>
</evidence>
<organism evidence="1 2">
    <name type="scientific">Intoshia linei</name>
    <dbReference type="NCBI Taxonomy" id="1819745"/>
    <lineage>
        <taxon>Eukaryota</taxon>
        <taxon>Metazoa</taxon>
        <taxon>Spiralia</taxon>
        <taxon>Lophotrochozoa</taxon>
        <taxon>Mesozoa</taxon>
        <taxon>Orthonectida</taxon>
        <taxon>Rhopaluridae</taxon>
        <taxon>Intoshia</taxon>
    </lineage>
</organism>
<protein>
    <submittedName>
        <fullName evidence="1">Uncharacterized protein</fullName>
    </submittedName>
</protein>
<reference evidence="1 2" key="1">
    <citation type="submission" date="2016-04" db="EMBL/GenBank/DDBJ databases">
        <title>The genome of Intoshia linei affirms orthonectids as highly simplified spiralians.</title>
        <authorList>
            <person name="Mikhailov K.V."/>
            <person name="Slusarev G.S."/>
            <person name="Nikitin M.A."/>
            <person name="Logacheva M.D."/>
            <person name="Penin A."/>
            <person name="Aleoshin V."/>
            <person name="Panchin Y.V."/>
        </authorList>
    </citation>
    <scope>NUCLEOTIDE SEQUENCE [LARGE SCALE GENOMIC DNA]</scope>
    <source>
        <strain evidence="1">Intl2013</strain>
        <tissue evidence="1">Whole animal</tissue>
    </source>
</reference>
<evidence type="ECO:0000313" key="1">
    <source>
        <dbReference type="EMBL" id="OAF69803.1"/>
    </source>
</evidence>
<sequence>MIKIKCIKYNKRNFSSSSDNFYDNSSYSTYSTWLKRDGEITNWIDDYKNPFNVHLLNVENYKNNRINSENIKKKNNNHMRNKNKSESNFLTQIPVMYIIDDVFDNDKLKRNVMKW</sequence>
<dbReference type="AlphaFoldDB" id="A0A177B839"/>